<dbReference type="PATRIC" id="fig|1196324.3.peg.1427"/>
<dbReference type="OrthoDB" id="2646363at2"/>
<accession>I8UGW3</accession>
<dbReference type="RefSeq" id="WP_007201492.1">
    <property type="nucleotide sequence ID" value="NZ_AKKV01000023.1"/>
</dbReference>
<dbReference type="AlphaFoldDB" id="I8UGW3"/>
<reference evidence="1 2" key="1">
    <citation type="journal article" date="2012" name="J. Bacteriol.">
        <title>Genome of Bacillus macauensis ZFHKF-1, a Long-Chain-Forming Bacterium.</title>
        <authorList>
            <person name="Cai L."/>
            <person name="Zhang T."/>
        </authorList>
    </citation>
    <scope>NUCLEOTIDE SEQUENCE [LARGE SCALE GENOMIC DNA]</scope>
    <source>
        <strain evidence="1 2">ZFHKF-1</strain>
    </source>
</reference>
<evidence type="ECO:0000313" key="2">
    <source>
        <dbReference type="Proteomes" id="UP000004080"/>
    </source>
</evidence>
<dbReference type="Proteomes" id="UP000004080">
    <property type="component" value="Unassembled WGS sequence"/>
</dbReference>
<evidence type="ECO:0000313" key="1">
    <source>
        <dbReference type="EMBL" id="EIT86043.1"/>
    </source>
</evidence>
<dbReference type="PANTHER" id="PTHR32341:SF10">
    <property type="entry name" value="INTERFERON-INDUCIBLE GTPASE 5"/>
    <property type="match status" value="1"/>
</dbReference>
<proteinExistence type="predicted"/>
<organism evidence="1 2">
    <name type="scientific">Fictibacillus macauensis ZFHKF-1</name>
    <dbReference type="NCBI Taxonomy" id="1196324"/>
    <lineage>
        <taxon>Bacteria</taxon>
        <taxon>Bacillati</taxon>
        <taxon>Bacillota</taxon>
        <taxon>Bacilli</taxon>
        <taxon>Bacillales</taxon>
        <taxon>Fictibacillaceae</taxon>
        <taxon>Fictibacillus</taxon>
    </lineage>
</organism>
<sequence>MIPKTMSELEELRVECRQMVNKRASASAAAAVVPVLGLDVGADLTIMYELVKTINEKFGLSPSQLERVSSAVKGRILVLATSLGSEYIGRVVTKKMLAALLKKTTKKIAVKQVTKFVPFVGQAVAASISFSAMRYLGNAHVEKCYEVCKQLLEEQTLMMQE</sequence>
<gene>
    <name evidence="1" type="ORF">A374_06976</name>
</gene>
<protein>
    <submittedName>
        <fullName evidence="1">Uncharacterized protein</fullName>
    </submittedName>
</protein>
<dbReference type="InterPro" id="IPR051515">
    <property type="entry name" value="IRG"/>
</dbReference>
<dbReference type="PANTHER" id="PTHR32341">
    <property type="entry name" value="INTERFERON-INDUCIBLE GTPASE"/>
    <property type="match status" value="1"/>
</dbReference>
<name>I8UGW3_9BACL</name>
<dbReference type="STRING" id="1196324.A374_06976"/>
<dbReference type="EMBL" id="AKKV01000023">
    <property type="protein sequence ID" value="EIT86043.1"/>
    <property type="molecule type" value="Genomic_DNA"/>
</dbReference>
<dbReference type="eggNOG" id="COG3597">
    <property type="taxonomic scope" value="Bacteria"/>
</dbReference>
<comment type="caution">
    <text evidence="1">The sequence shown here is derived from an EMBL/GenBank/DDBJ whole genome shotgun (WGS) entry which is preliminary data.</text>
</comment>
<keyword evidence="2" id="KW-1185">Reference proteome</keyword>